<organism evidence="2 3">
    <name type="scientific">Eumeta variegata</name>
    <name type="common">Bagworm moth</name>
    <name type="synonym">Eumeta japonica</name>
    <dbReference type="NCBI Taxonomy" id="151549"/>
    <lineage>
        <taxon>Eukaryota</taxon>
        <taxon>Metazoa</taxon>
        <taxon>Ecdysozoa</taxon>
        <taxon>Arthropoda</taxon>
        <taxon>Hexapoda</taxon>
        <taxon>Insecta</taxon>
        <taxon>Pterygota</taxon>
        <taxon>Neoptera</taxon>
        <taxon>Endopterygota</taxon>
        <taxon>Lepidoptera</taxon>
        <taxon>Glossata</taxon>
        <taxon>Ditrysia</taxon>
        <taxon>Tineoidea</taxon>
        <taxon>Psychidae</taxon>
        <taxon>Oiketicinae</taxon>
        <taxon>Eumeta</taxon>
    </lineage>
</organism>
<reference evidence="2 3" key="1">
    <citation type="journal article" date="2019" name="Commun. Biol.">
        <title>The bagworm genome reveals a unique fibroin gene that provides high tensile strength.</title>
        <authorList>
            <person name="Kono N."/>
            <person name="Nakamura H."/>
            <person name="Ohtoshi R."/>
            <person name="Tomita M."/>
            <person name="Numata K."/>
            <person name="Arakawa K."/>
        </authorList>
    </citation>
    <scope>NUCLEOTIDE SEQUENCE [LARGE SCALE GENOMIC DNA]</scope>
</reference>
<comment type="caution">
    <text evidence="2">The sequence shown here is derived from an EMBL/GenBank/DDBJ whole genome shotgun (WGS) entry which is preliminary data.</text>
</comment>
<accession>A0A4C1Y1W0</accession>
<name>A0A4C1Y1W0_EUMVA</name>
<dbReference type="EMBL" id="BGZK01001056">
    <property type="protein sequence ID" value="GBP69896.1"/>
    <property type="molecule type" value="Genomic_DNA"/>
</dbReference>
<dbReference type="AlphaFoldDB" id="A0A4C1Y1W0"/>
<proteinExistence type="predicted"/>
<protein>
    <submittedName>
        <fullName evidence="2">Uncharacterized protein</fullName>
    </submittedName>
</protein>
<gene>
    <name evidence="2" type="ORF">EVAR_83214_1</name>
</gene>
<keyword evidence="3" id="KW-1185">Reference proteome</keyword>
<feature type="compositionally biased region" description="Basic and acidic residues" evidence="1">
    <location>
        <begin position="88"/>
        <end position="108"/>
    </location>
</feature>
<evidence type="ECO:0000256" key="1">
    <source>
        <dbReference type="SAM" id="MobiDB-lite"/>
    </source>
</evidence>
<sequence>MKIVINITVATETKRFPQAADRRRRRVSCRPKPLVSPGSFFPWEKSSLNQEYDSLGKRSADATYAFADERPNFYVDYPNPRGTVSDTGDSRVQREPRGQGLGDPDKSSPPRRCALTGKFMELIFFLFCPPCQSISTGCVTSVVSAARAKAKVNFVECGQLMSARSDARGPPHPPAPRPAPHRRLPTPFRWNIAERLCAGVRWAFSGKPAGYEPLLEEPANATLSKLQRTLSTRSVDIS</sequence>
<evidence type="ECO:0000313" key="3">
    <source>
        <dbReference type="Proteomes" id="UP000299102"/>
    </source>
</evidence>
<dbReference type="Proteomes" id="UP000299102">
    <property type="component" value="Unassembled WGS sequence"/>
</dbReference>
<evidence type="ECO:0000313" key="2">
    <source>
        <dbReference type="EMBL" id="GBP69896.1"/>
    </source>
</evidence>
<feature type="region of interest" description="Disordered" evidence="1">
    <location>
        <begin position="163"/>
        <end position="184"/>
    </location>
</feature>
<feature type="region of interest" description="Disordered" evidence="1">
    <location>
        <begin position="77"/>
        <end position="110"/>
    </location>
</feature>